<dbReference type="CDD" id="cd18186">
    <property type="entry name" value="BTB_POZ_ZBTB_KLHL-like"/>
    <property type="match status" value="1"/>
</dbReference>
<dbReference type="SMART" id="SM00225">
    <property type="entry name" value="BTB"/>
    <property type="match status" value="1"/>
</dbReference>
<evidence type="ECO:0000259" key="2">
    <source>
        <dbReference type="PROSITE" id="PS50144"/>
    </source>
</evidence>
<evidence type="ECO:0000313" key="3">
    <source>
        <dbReference type="EMBL" id="KAI1705073.1"/>
    </source>
</evidence>
<feature type="domain" description="MATH" evidence="2">
    <location>
        <begin position="20"/>
        <end position="77"/>
    </location>
</feature>
<dbReference type="Proteomes" id="UP001201812">
    <property type="component" value="Unassembled WGS sequence"/>
</dbReference>
<dbReference type="CDD" id="cd00121">
    <property type="entry name" value="MATH"/>
    <property type="match status" value="1"/>
</dbReference>
<dbReference type="InterPro" id="IPR008974">
    <property type="entry name" value="TRAF-like"/>
</dbReference>
<dbReference type="PANTHER" id="PTHR24413">
    <property type="entry name" value="SPECKLE-TYPE POZ PROTEIN"/>
    <property type="match status" value="1"/>
</dbReference>
<dbReference type="SUPFAM" id="SSF54695">
    <property type="entry name" value="POZ domain"/>
    <property type="match status" value="1"/>
</dbReference>
<dbReference type="Gene3D" id="3.30.710.10">
    <property type="entry name" value="Potassium Channel Kv1.1, Chain A"/>
    <property type="match status" value="1"/>
</dbReference>
<dbReference type="Gene3D" id="1.25.40.420">
    <property type="match status" value="1"/>
</dbReference>
<dbReference type="InterPro" id="IPR000210">
    <property type="entry name" value="BTB/POZ_dom"/>
</dbReference>
<gene>
    <name evidence="3" type="ORF">DdX_13830</name>
</gene>
<accession>A0AAD4MY34</accession>
<dbReference type="AlphaFoldDB" id="A0AAD4MY34"/>
<comment type="caution">
    <text evidence="3">The sequence shown here is derived from an EMBL/GenBank/DDBJ whole genome shotgun (WGS) entry which is preliminary data.</text>
</comment>
<dbReference type="Gene3D" id="2.60.210.10">
    <property type="entry name" value="Apoptosis, Tumor Necrosis Factor Receptor Associated Protein 2, Chain A"/>
    <property type="match status" value="1"/>
</dbReference>
<name>A0AAD4MY34_9BILA</name>
<dbReference type="GO" id="GO:0030163">
    <property type="term" value="P:protein catabolic process"/>
    <property type="evidence" value="ECO:0007669"/>
    <property type="project" value="UniProtKB-ARBA"/>
</dbReference>
<dbReference type="PROSITE" id="PS50097">
    <property type="entry name" value="BTB"/>
    <property type="match status" value="1"/>
</dbReference>
<feature type="domain" description="BTB" evidence="1">
    <location>
        <begin position="176"/>
        <end position="251"/>
    </location>
</feature>
<dbReference type="CDD" id="cd14733">
    <property type="entry name" value="BACK"/>
    <property type="match status" value="1"/>
</dbReference>
<proteinExistence type="predicted"/>
<protein>
    <submittedName>
        <fullName evidence="3">BTB/POZ domain-containing protein</fullName>
    </submittedName>
</protein>
<dbReference type="PROSITE" id="PS50144">
    <property type="entry name" value="MATH"/>
    <property type="match status" value="1"/>
</dbReference>
<dbReference type="EMBL" id="JAKKPZ010000060">
    <property type="protein sequence ID" value="KAI1705073.1"/>
    <property type="molecule type" value="Genomic_DNA"/>
</dbReference>
<dbReference type="Pfam" id="PF00651">
    <property type="entry name" value="BTB"/>
    <property type="match status" value="1"/>
</dbReference>
<evidence type="ECO:0000313" key="4">
    <source>
        <dbReference type="Proteomes" id="UP001201812"/>
    </source>
</evidence>
<reference evidence="3" key="1">
    <citation type="submission" date="2022-01" db="EMBL/GenBank/DDBJ databases">
        <title>Genome Sequence Resource for Two Populations of Ditylenchus destructor, the Migratory Endoparasitic Phytonematode.</title>
        <authorList>
            <person name="Zhang H."/>
            <person name="Lin R."/>
            <person name="Xie B."/>
        </authorList>
    </citation>
    <scope>NUCLEOTIDE SEQUENCE</scope>
    <source>
        <strain evidence="3">BazhouSP</strain>
    </source>
</reference>
<dbReference type="InterPro" id="IPR002083">
    <property type="entry name" value="MATH/TRAF_dom"/>
</dbReference>
<evidence type="ECO:0000259" key="1">
    <source>
        <dbReference type="PROSITE" id="PS50097"/>
    </source>
</evidence>
<organism evidence="3 4">
    <name type="scientific">Ditylenchus destructor</name>
    <dbReference type="NCBI Taxonomy" id="166010"/>
    <lineage>
        <taxon>Eukaryota</taxon>
        <taxon>Metazoa</taxon>
        <taxon>Ecdysozoa</taxon>
        <taxon>Nematoda</taxon>
        <taxon>Chromadorea</taxon>
        <taxon>Rhabditida</taxon>
        <taxon>Tylenchina</taxon>
        <taxon>Tylenchomorpha</taxon>
        <taxon>Sphaerularioidea</taxon>
        <taxon>Anguinidae</taxon>
        <taxon>Anguininae</taxon>
        <taxon>Ditylenchus</taxon>
    </lineage>
</organism>
<keyword evidence="4" id="KW-1185">Reference proteome</keyword>
<sequence length="350" mass="39884">MGISKVPNVSKQFTEMIPVSAKLEWRIEHFDKALRFYKQGQWISSETFITPHLKAVWRLSVYPNGTEAYSGYVYFYLWFCGFKSPNGTLSNGCHSANESVMADYKIYLVSSTHKERVVLQKFSEFKISTPEWQWQYPATVERFIHPDGSLIVACEIECLAPKGTLSIEPTPNPEVLDANLRITDRFKEILVQKVIFAHKCILSQWSEVFRNMFSLPTEEARSGVVNITDFSTDAISAMLEYMYTGVVKNEVMDKIALEILVLANKYAVIPLKEMCEVFLASKLTATNVLEFVTLADRYSAAKLKKACVNRLAIDGRAALQSKEWEDLKNKNKDLADELLELLIKDRATKS</sequence>
<dbReference type="SUPFAM" id="SSF49599">
    <property type="entry name" value="TRAF domain-like"/>
    <property type="match status" value="1"/>
</dbReference>
<dbReference type="InterPro" id="IPR011333">
    <property type="entry name" value="SKP1/BTB/POZ_sf"/>
</dbReference>